<feature type="region of interest" description="Disordered" evidence="1">
    <location>
        <begin position="412"/>
        <end position="431"/>
    </location>
</feature>
<feature type="compositionally biased region" description="Low complexity" evidence="1">
    <location>
        <begin position="639"/>
        <end position="654"/>
    </location>
</feature>
<feature type="compositionally biased region" description="Basic and acidic residues" evidence="1">
    <location>
        <begin position="1423"/>
        <end position="1442"/>
    </location>
</feature>
<evidence type="ECO:0000313" key="2">
    <source>
        <dbReference type="EMBL" id="EWC87843.1"/>
    </source>
</evidence>
<dbReference type="OMA" id="GGNIIKY"/>
<dbReference type="EMBL" id="KE123837">
    <property type="protein sequence ID" value="EWC87843.1"/>
    <property type="molecule type" value="Genomic_DNA"/>
</dbReference>
<feature type="region of interest" description="Disordered" evidence="1">
    <location>
        <begin position="1894"/>
        <end position="1918"/>
    </location>
</feature>
<feature type="compositionally biased region" description="Low complexity" evidence="1">
    <location>
        <begin position="448"/>
        <end position="475"/>
    </location>
</feature>
<accession>W7JSB6</accession>
<protein>
    <submittedName>
        <fullName evidence="2">Uncharacterized protein</fullName>
    </submittedName>
</protein>
<proteinExistence type="predicted"/>
<reference evidence="2 3" key="1">
    <citation type="submission" date="2013-02" db="EMBL/GenBank/DDBJ databases">
        <title>The Genome Sequence of Plasmodium falciparum NF54.</title>
        <authorList>
            <consortium name="The Broad Institute Genome Sequencing Platform"/>
            <consortium name="The Broad Institute Genome Sequencing Center for Infectious Disease"/>
            <person name="Neafsey D."/>
            <person name="Cheeseman I."/>
            <person name="Volkman S."/>
            <person name="Adams J."/>
            <person name="Walker B."/>
            <person name="Young S.K."/>
            <person name="Zeng Q."/>
            <person name="Gargeya S."/>
            <person name="Fitzgerald M."/>
            <person name="Haas B."/>
            <person name="Abouelleil A."/>
            <person name="Alvarado L."/>
            <person name="Arachchi H.M."/>
            <person name="Berlin A.M."/>
            <person name="Chapman S.B."/>
            <person name="Dewar J."/>
            <person name="Goldberg J."/>
            <person name="Griggs A."/>
            <person name="Gujja S."/>
            <person name="Hansen M."/>
            <person name="Howarth C."/>
            <person name="Imamovic A."/>
            <person name="Larimer J."/>
            <person name="McCowan C."/>
            <person name="Murphy C."/>
            <person name="Neiman D."/>
            <person name="Pearson M."/>
            <person name="Priest M."/>
            <person name="Roberts A."/>
            <person name="Saif S."/>
            <person name="Shea T."/>
            <person name="Sisk P."/>
            <person name="Sykes S."/>
            <person name="Wortman J."/>
            <person name="Nusbaum C."/>
            <person name="Birren B."/>
        </authorList>
    </citation>
    <scope>NUCLEOTIDE SEQUENCE [LARGE SCALE GENOMIC DNA]</scope>
    <source>
        <strain evidence="2 3">NF54</strain>
    </source>
</reference>
<sequence>MKDIKNKIHLRQRSLYSSSNGDIKNNYDYIKHHEYDDRIDEKFKKDNFVEKDENEINKINVRIKKKSLGNPTFQENIKYKMNQNMSKKKKKNSFIKNMLKKAEDILYTNRINNLYNNNNDDEKKKKNKEDTSYKLKSLYLLNEYLNVEPTNNVYYRRRTPHETRRRSDFNGINLKPFVRYKSLSILEKEKNKNKAIIKISNVNPYYVYNRAHTMKNPSLYIDSTNSYIGNENLPMNLMKNNIKNNMMHKNNYNDNIFHSSHQNMFNNIYDTPNFDIYKNPEIGRRNTICSSISKYNYMYPQHLNFQRENYILNGYTHNIDNHNNNNNNNNMISNSYPFSRCEDRNVSKYNSSNYHEKRLKKEEKNKNKNTIFIHYNDKKNIKKNNSINNIKDYDNSSNKIRTHISIPLKKNTNHMNHKKEYNMDPNVDYNDKEHHSIKVDTSRPINISYNNNNNSNSNNNNNSNSNSNSNSNYNYNREKKKIHNNKELYNSNDKHQSFCTNSSYTKKYSKLNKSYNDFKEYPIHFTYRNEKKNSSKNAFLINKPLCSSNKRDNESNEEFNNSSYSNICRAREMSDQLFQIENNLSNKQIIKNVFSNDIIRYRDKDHNNNFKRENEEDRNFKLLHNKTSKKYKNKKNKIKNNNNNNNNNNSSRSCSVIINSSRSSSNINNSSDDTKMIKYSLSPKKNTQMEKKKYKYFEGHRNKNKTNNNISSYNNIKYEQIKDMNFPSNYKNNKILLKQYNTSAKDELHNDSYILNDDSLDNSINTKVKYPILKTITIISDGKNDINKKLKKQEKYIRDNIKQKKKTEINLWSDKQIVASENSRNVNEFNIYDNKINEKNDMDIIIEENMKNDERNNIIRKKKNKSNSTQCSNINNLDIHKNKKNLYEYSQNYLHDNFKVIENEDRKDKYTNSSHTSEILRNMKEVHNLPKRILHNDSHASHHDNSIYHGNISSVDYKKFNSEIEELNDSKSFGRKYTGRNIKLEQLKHVKDDKYKGNNIMLHKNTYSHIYDKQKSNSYVNINNNVLKDKEHIKKNNSLDKSFSKLNRSNVIHPRQSYKATYENKKFKEREKRTKEADKNNKKNNFVIQKYNDSNINKKELETSNNKLYEHILNEDIFYKTNNTLTSSFDDNSYNKGKRQLIEYSNSIHDDKYYDINEIDNYKRYNRGIIKRNDYTDGNTTISTNNSSCTLHDDNKFNHSKHKNMELHKNMLHYDDVDDNKYIHTDDDVDDNKYIHTDDDVDDNISLYSNNNKSVYQCTKEDDEGKASYISNRNNYIKLNKKMEGTKDHLYNKRYNSSKISSYSKIKKSNLLNSKLKDNEYTNEIKNNIRYNQNNISNNKIYNDNKSERDKYTERGSREVKYNTSIDNVNYKEKKNKYQSNKKCVNHEAFLSTHEQSKFFNNEIKKNEINDINMKNSRSKSSYKKESYLDNSKDKNSSHESYENNISENVINKMDGFYKSLTPHEIKKNIYCSNISEEEKNNYFPSQSILRCDKTKNTSTQEIDGDTINKIVNHYDEQYIKDKSDLDIRNERNEKDKVYKKCCSLKQNRMIQKHSSLDEQNEDHDKVEIYYKKKENDMDKYIEQEKQKKKQNDNNKMNNNFISSEDVNFKNKSDITQQHNYGDKASTHYNINEDEKKNNDINNMCVNTIYSNDDENLFQEQKKENVYCKKLKNDLIKDNYSLDIQNDKTKQTYTSHNIRSNIYNYQLDRHTYDLQNNSKKDEDISFNKDNNITLLNENDIAFDKDKNIIENKYNKLLYSDIYKTEGNAKKLKQNSLCKIIEEQNKNDQINNYKNCTHNKDSVYDKDEITMEKNNILDKSYYKDIRNEHSNDIYHNNNITCQSLKSENYNINHSNVNHNNNGKYLQGVVGINEANEYLKNQLNVLLKDNNQINKNEKNNVDENNCYNNSMDKSKHSSKEKVYINNNDEIPIKFEKLYTSHIYNEKKGNIMMDENIDKYNDDKNKGSHFKEENFNLYRKKLSDIKNINGKNTTNINNSEEVLLNKDLIKSMDISNPIRVDENNASTYINKNMDNNVSIINTNKNNTIHNNNYELSVDNIKREFNVDKTSIHNVCSLDTIKGENVLKKPILNIISDDENNKNDTVKKGIENTNNINTMNGTKTNNYMVNSFTMPNISNIIHNKHMLYTNRFNEKNKMNIYNSASHQTILGEQGNYNNLFCNPNMVNNENIKRILYNKALTTANIGHTHNNNNNNNINNNNNNNNILYNQMNNDQYNINKINTFDYLNKYNNMPMDISTLNKSDYGNLQNDNLNNICILPLNPNIQQHSFNYNMNTGYIPNNNFLYNNKLCYDESGKIFIRGDKPLNNGAIIYNGNKLT</sequence>
<feature type="region of interest" description="Disordered" evidence="1">
    <location>
        <begin position="1411"/>
        <end position="1443"/>
    </location>
</feature>
<feature type="compositionally biased region" description="Basic and acidic residues" evidence="1">
    <location>
        <begin position="609"/>
        <end position="620"/>
    </location>
</feature>
<gene>
    <name evidence="2" type="ORF">PFNF54_03442</name>
</gene>
<evidence type="ECO:0000256" key="1">
    <source>
        <dbReference type="SAM" id="MobiDB-lite"/>
    </source>
</evidence>
<organism evidence="2 3">
    <name type="scientific">Plasmodium falciparum (isolate NF54)</name>
    <dbReference type="NCBI Taxonomy" id="5843"/>
    <lineage>
        <taxon>Eukaryota</taxon>
        <taxon>Sar</taxon>
        <taxon>Alveolata</taxon>
        <taxon>Apicomplexa</taxon>
        <taxon>Aconoidasida</taxon>
        <taxon>Haemosporida</taxon>
        <taxon>Plasmodiidae</taxon>
        <taxon>Plasmodium</taxon>
        <taxon>Plasmodium (Laverania)</taxon>
    </lineage>
</organism>
<feature type="region of interest" description="Disordered" evidence="1">
    <location>
        <begin position="609"/>
        <end position="654"/>
    </location>
</feature>
<evidence type="ECO:0000313" key="3">
    <source>
        <dbReference type="Proteomes" id="UP000030673"/>
    </source>
</evidence>
<feature type="region of interest" description="Disordered" evidence="1">
    <location>
        <begin position="1336"/>
        <end position="1356"/>
    </location>
</feature>
<keyword evidence="3" id="KW-1185">Reference proteome</keyword>
<dbReference type="Proteomes" id="UP000030673">
    <property type="component" value="Unassembled WGS sequence"/>
</dbReference>
<feature type="compositionally biased region" description="Basic and acidic residues" evidence="1">
    <location>
        <begin position="1343"/>
        <end position="1356"/>
    </location>
</feature>
<feature type="region of interest" description="Disordered" evidence="1">
    <location>
        <begin position="439"/>
        <end position="475"/>
    </location>
</feature>
<feature type="compositionally biased region" description="Basic residues" evidence="1">
    <location>
        <begin position="621"/>
        <end position="638"/>
    </location>
</feature>
<name>W7JSB6_PLAFO</name>